<keyword evidence="1" id="KW-0808">Transferase</keyword>
<dbReference type="PANTHER" id="PTHR35046">
    <property type="entry name" value="ZINC KNUCKLE (CCHC-TYPE) FAMILY PROTEIN"/>
    <property type="match status" value="1"/>
</dbReference>
<feature type="region of interest" description="Disordered" evidence="7">
    <location>
        <begin position="560"/>
        <end position="581"/>
    </location>
</feature>
<protein>
    <submittedName>
        <fullName evidence="10">Transposon Tf2-11 polyprotein</fullName>
    </submittedName>
</protein>
<dbReference type="Pfam" id="PF17921">
    <property type="entry name" value="Integrase_H2C2"/>
    <property type="match status" value="1"/>
</dbReference>
<evidence type="ECO:0000256" key="3">
    <source>
        <dbReference type="ARBA" id="ARBA00022722"/>
    </source>
</evidence>
<dbReference type="EMBL" id="QGNW01000107">
    <property type="protein sequence ID" value="RVW96495.1"/>
    <property type="molecule type" value="Genomic_DNA"/>
</dbReference>
<feature type="domain" description="Chromo" evidence="8">
    <location>
        <begin position="504"/>
        <end position="568"/>
    </location>
</feature>
<dbReference type="InterPro" id="IPR041373">
    <property type="entry name" value="RT_RNaseH"/>
</dbReference>
<evidence type="ECO:0000256" key="6">
    <source>
        <dbReference type="ARBA" id="ARBA00022918"/>
    </source>
</evidence>
<dbReference type="GO" id="GO:0015074">
    <property type="term" value="P:DNA integration"/>
    <property type="evidence" value="ECO:0007669"/>
    <property type="project" value="InterPro"/>
</dbReference>
<dbReference type="CDD" id="cd09274">
    <property type="entry name" value="RNase_HI_RT_Ty3"/>
    <property type="match status" value="1"/>
</dbReference>
<feature type="domain" description="Integrase catalytic" evidence="9">
    <location>
        <begin position="262"/>
        <end position="375"/>
    </location>
</feature>
<reference evidence="10 11" key="1">
    <citation type="journal article" date="2018" name="PLoS Genet.">
        <title>Population sequencing reveals clonal diversity and ancestral inbreeding in the grapevine cultivar Chardonnay.</title>
        <authorList>
            <person name="Roach M.J."/>
            <person name="Johnson D.L."/>
            <person name="Bohlmann J."/>
            <person name="van Vuuren H.J."/>
            <person name="Jones S.J."/>
            <person name="Pretorius I.S."/>
            <person name="Schmidt S.A."/>
            <person name="Borneman A.R."/>
        </authorList>
    </citation>
    <scope>NUCLEOTIDE SEQUENCE [LARGE SCALE GENOMIC DNA]</scope>
    <source>
        <strain evidence="11">cv. Chardonnay</strain>
        <tissue evidence="10">Leaf</tissue>
    </source>
</reference>
<evidence type="ECO:0000256" key="2">
    <source>
        <dbReference type="ARBA" id="ARBA00022695"/>
    </source>
</evidence>
<dbReference type="GO" id="GO:0004519">
    <property type="term" value="F:endonuclease activity"/>
    <property type="evidence" value="ECO:0007669"/>
    <property type="project" value="UniProtKB-KW"/>
</dbReference>
<evidence type="ECO:0000313" key="11">
    <source>
        <dbReference type="Proteomes" id="UP000288805"/>
    </source>
</evidence>
<dbReference type="Pfam" id="PF17917">
    <property type="entry name" value="RT_RNaseH"/>
    <property type="match status" value="1"/>
</dbReference>
<evidence type="ECO:0000256" key="4">
    <source>
        <dbReference type="ARBA" id="ARBA00022759"/>
    </source>
</evidence>
<dbReference type="InterPro" id="IPR041588">
    <property type="entry name" value="Integrase_H2C2"/>
</dbReference>
<sequence length="581" mass="67573">MGQAPVLKLPDFSKFFEVVYDASHVVIEGVLSQEGHPITFFSEKLNDTRRRYSIYDIDYALIQTLKHWRPYLIHREFILYTDHDYLKHLNSQSKLNARHACWMDYLQQFEFVIRHKSGAENKVADALSRRPHLLHVFSTNVVGFDNIKTEYANDEDFNNIWSDLSTHQYTSSNDYMLHDGFLFYKSRLCVPHGSFWEFLITELHGGGLVGHFGHDKTFAIVVDQFYWSRMRRYVYTMVDRCRICQLNKGTKQQARLYLPLPIPDKPWQHISMDFVLGLPRTLRQHDSIMVVVDRFSKMSHFIPCHKTYDASKVAAIFLQEIVCLHGILTSIVFDKDVKFVSYFWKTLWTKMGTKLMFSNAFHPQTDGQTEVTKRTTCCTPFEVVYGFRPSTPLDVNSLPLPPRPSEVALDFSSYMRAVHEECKRHLTIHTNSYAASTNAKRKDRQFNEGDMVLVRLRLERFPPGSFTKLHAHLIEFKGDVDENSAISLPEATPVRVLENTTPRDEIAAILDHQFVTTRRGGYYKFLVQWTNRPNSDSVWLQASEVKRLHPHLFDAYIRQNLPESSSSGEPTIDANQEKDIP</sequence>
<dbReference type="SUPFAM" id="SSF54160">
    <property type="entry name" value="Chromo domain-like"/>
    <property type="match status" value="1"/>
</dbReference>
<dbReference type="SUPFAM" id="SSF56672">
    <property type="entry name" value="DNA/RNA polymerases"/>
    <property type="match status" value="1"/>
</dbReference>
<dbReference type="InterPro" id="IPR036397">
    <property type="entry name" value="RNaseH_sf"/>
</dbReference>
<dbReference type="GO" id="GO:0003676">
    <property type="term" value="F:nucleic acid binding"/>
    <property type="evidence" value="ECO:0007669"/>
    <property type="project" value="InterPro"/>
</dbReference>
<evidence type="ECO:0000259" key="8">
    <source>
        <dbReference type="PROSITE" id="PS50013"/>
    </source>
</evidence>
<keyword evidence="5" id="KW-0378">Hydrolase</keyword>
<evidence type="ECO:0000256" key="1">
    <source>
        <dbReference type="ARBA" id="ARBA00022679"/>
    </source>
</evidence>
<dbReference type="AlphaFoldDB" id="A0A438IIQ4"/>
<dbReference type="Proteomes" id="UP000288805">
    <property type="component" value="Unassembled WGS sequence"/>
</dbReference>
<gene>
    <name evidence="10" type="primary">Tf2-11_45</name>
    <name evidence="10" type="ORF">CK203_029748</name>
</gene>
<comment type="caution">
    <text evidence="10">The sequence shown here is derived from an EMBL/GenBank/DDBJ whole genome shotgun (WGS) entry which is preliminary data.</text>
</comment>
<dbReference type="Gene3D" id="1.10.340.70">
    <property type="match status" value="1"/>
</dbReference>
<dbReference type="PROSITE" id="PS50994">
    <property type="entry name" value="INTEGRASE"/>
    <property type="match status" value="1"/>
</dbReference>
<dbReference type="InterPro" id="IPR001584">
    <property type="entry name" value="Integrase_cat-core"/>
</dbReference>
<dbReference type="InterPro" id="IPR000953">
    <property type="entry name" value="Chromo/chromo_shadow_dom"/>
</dbReference>
<dbReference type="Gene3D" id="3.30.420.10">
    <property type="entry name" value="Ribonuclease H-like superfamily/Ribonuclease H"/>
    <property type="match status" value="1"/>
</dbReference>
<dbReference type="GO" id="GO:0016787">
    <property type="term" value="F:hydrolase activity"/>
    <property type="evidence" value="ECO:0007669"/>
    <property type="project" value="UniProtKB-KW"/>
</dbReference>
<name>A0A438IIQ4_VITVI</name>
<dbReference type="InterPro" id="IPR012337">
    <property type="entry name" value="RNaseH-like_sf"/>
</dbReference>
<dbReference type="OrthoDB" id="1935586at2759"/>
<keyword evidence="2" id="KW-0548">Nucleotidyltransferase</keyword>
<accession>A0A438IIQ4</accession>
<evidence type="ECO:0000259" key="9">
    <source>
        <dbReference type="PROSITE" id="PS50994"/>
    </source>
</evidence>
<dbReference type="SUPFAM" id="SSF53098">
    <property type="entry name" value="Ribonuclease H-like"/>
    <property type="match status" value="1"/>
</dbReference>
<dbReference type="GO" id="GO:0003964">
    <property type="term" value="F:RNA-directed DNA polymerase activity"/>
    <property type="evidence" value="ECO:0007669"/>
    <property type="project" value="UniProtKB-KW"/>
</dbReference>
<dbReference type="InterPro" id="IPR016197">
    <property type="entry name" value="Chromo-like_dom_sf"/>
</dbReference>
<dbReference type="PROSITE" id="PS50013">
    <property type="entry name" value="CHROMO_2"/>
    <property type="match status" value="1"/>
</dbReference>
<keyword evidence="4" id="KW-0255">Endonuclease</keyword>
<dbReference type="InterPro" id="IPR043502">
    <property type="entry name" value="DNA/RNA_pol_sf"/>
</dbReference>
<proteinExistence type="predicted"/>
<evidence type="ECO:0000313" key="10">
    <source>
        <dbReference type="EMBL" id="RVW96495.1"/>
    </source>
</evidence>
<evidence type="ECO:0000256" key="7">
    <source>
        <dbReference type="SAM" id="MobiDB-lite"/>
    </source>
</evidence>
<organism evidence="10 11">
    <name type="scientific">Vitis vinifera</name>
    <name type="common">Grape</name>
    <dbReference type="NCBI Taxonomy" id="29760"/>
    <lineage>
        <taxon>Eukaryota</taxon>
        <taxon>Viridiplantae</taxon>
        <taxon>Streptophyta</taxon>
        <taxon>Embryophyta</taxon>
        <taxon>Tracheophyta</taxon>
        <taxon>Spermatophyta</taxon>
        <taxon>Magnoliopsida</taxon>
        <taxon>eudicotyledons</taxon>
        <taxon>Gunneridae</taxon>
        <taxon>Pentapetalae</taxon>
        <taxon>rosids</taxon>
        <taxon>Vitales</taxon>
        <taxon>Vitaceae</taxon>
        <taxon>Viteae</taxon>
        <taxon>Vitis</taxon>
    </lineage>
</organism>
<evidence type="ECO:0000256" key="5">
    <source>
        <dbReference type="ARBA" id="ARBA00022801"/>
    </source>
</evidence>
<keyword evidence="6" id="KW-0695">RNA-directed DNA polymerase</keyword>
<keyword evidence="3" id="KW-0540">Nuclease</keyword>
<dbReference type="PANTHER" id="PTHR35046:SF26">
    <property type="entry name" value="RNA-DIRECTED DNA POLYMERASE"/>
    <property type="match status" value="1"/>
</dbReference>